<dbReference type="AlphaFoldDB" id="A0A8X8WCY6"/>
<keyword evidence="3" id="KW-0238">DNA-binding</keyword>
<feature type="domain" description="TF-B3" evidence="6">
    <location>
        <begin position="215"/>
        <end position="268"/>
    </location>
</feature>
<reference evidence="7" key="2">
    <citation type="submission" date="2020-08" db="EMBL/GenBank/DDBJ databases">
        <title>Plant Genome Project.</title>
        <authorList>
            <person name="Zhang R.-G."/>
        </authorList>
    </citation>
    <scope>NUCLEOTIDE SEQUENCE</scope>
    <source>
        <strain evidence="7">Huo1</strain>
        <tissue evidence="7">Leaf</tissue>
    </source>
</reference>
<evidence type="ECO:0000256" key="3">
    <source>
        <dbReference type="ARBA" id="ARBA00023125"/>
    </source>
</evidence>
<dbReference type="InterPro" id="IPR003340">
    <property type="entry name" value="B3_DNA-bd"/>
</dbReference>
<organism evidence="7">
    <name type="scientific">Salvia splendens</name>
    <name type="common">Scarlet sage</name>
    <dbReference type="NCBI Taxonomy" id="180675"/>
    <lineage>
        <taxon>Eukaryota</taxon>
        <taxon>Viridiplantae</taxon>
        <taxon>Streptophyta</taxon>
        <taxon>Embryophyta</taxon>
        <taxon>Tracheophyta</taxon>
        <taxon>Spermatophyta</taxon>
        <taxon>Magnoliopsida</taxon>
        <taxon>eudicotyledons</taxon>
        <taxon>Gunneridae</taxon>
        <taxon>Pentapetalae</taxon>
        <taxon>asterids</taxon>
        <taxon>lamiids</taxon>
        <taxon>Lamiales</taxon>
        <taxon>Lamiaceae</taxon>
        <taxon>Nepetoideae</taxon>
        <taxon>Mentheae</taxon>
        <taxon>Salviinae</taxon>
        <taxon>Salvia</taxon>
        <taxon>Salvia subgen. Calosphace</taxon>
        <taxon>core Calosphace</taxon>
    </lineage>
</organism>
<dbReference type="GO" id="GO:0003677">
    <property type="term" value="F:DNA binding"/>
    <property type="evidence" value="ECO:0007669"/>
    <property type="project" value="UniProtKB-KW"/>
</dbReference>
<dbReference type="InterPro" id="IPR015300">
    <property type="entry name" value="DNA-bd_pseudobarrel_sf"/>
</dbReference>
<dbReference type="Pfam" id="PF26138">
    <property type="entry name" value="DUF8040"/>
    <property type="match status" value="1"/>
</dbReference>
<comment type="subcellular location">
    <subcellularLocation>
        <location evidence="1">Nucleus</location>
    </subcellularLocation>
</comment>
<reference evidence="7" key="1">
    <citation type="submission" date="2018-01" db="EMBL/GenBank/DDBJ databases">
        <authorList>
            <person name="Mao J.F."/>
        </authorList>
    </citation>
    <scope>NUCLEOTIDE SEQUENCE</scope>
    <source>
        <strain evidence="7">Huo1</strain>
        <tissue evidence="7">Leaf</tissue>
    </source>
</reference>
<protein>
    <recommendedName>
        <fullName evidence="6">TF-B3 domain-containing protein</fullName>
    </recommendedName>
</protein>
<dbReference type="Gene3D" id="2.40.330.10">
    <property type="entry name" value="DNA-binding pseudobarrel domain"/>
    <property type="match status" value="1"/>
</dbReference>
<sequence length="268" mass="31443">MASRRAMNEMIIQVMTDIIRDHQFDIICVILIYLRSIRRGRRFSPLDLRKSYSYIRRMPQQVRHMNRLTGVSDVSCLENLRMDRNAFGRLCIMLRQTGDVVDGRYVTVEEQVAMFLGILAHHKKVRVVKFNHWSDVVPDLDTSDDYDSSEADSVASSDEEDSILPIEYAADEHPSFTIMFDETTITKTLEIPIRFWKKIICECAIENETYFTVGGRTWEMRIAKRNGRIRVKRGWSHFKQANRLQKGMTCSFYLVDTEEVHFYVIIQP</sequence>
<keyword evidence="8" id="KW-1185">Reference proteome</keyword>
<dbReference type="Pfam" id="PF02362">
    <property type="entry name" value="B3"/>
    <property type="match status" value="1"/>
</dbReference>
<proteinExistence type="predicted"/>
<comment type="caution">
    <text evidence="7">The sequence shown here is derived from an EMBL/GenBank/DDBJ whole genome shotgun (WGS) entry which is preliminary data.</text>
</comment>
<dbReference type="Proteomes" id="UP000298416">
    <property type="component" value="Unassembled WGS sequence"/>
</dbReference>
<evidence type="ECO:0000256" key="2">
    <source>
        <dbReference type="ARBA" id="ARBA00023015"/>
    </source>
</evidence>
<evidence type="ECO:0000256" key="4">
    <source>
        <dbReference type="ARBA" id="ARBA00023163"/>
    </source>
</evidence>
<accession>A0A8X8WCY6</accession>
<evidence type="ECO:0000259" key="6">
    <source>
        <dbReference type="PROSITE" id="PS50863"/>
    </source>
</evidence>
<dbReference type="InterPro" id="IPR058353">
    <property type="entry name" value="DUF8040"/>
</dbReference>
<evidence type="ECO:0000313" key="8">
    <source>
        <dbReference type="Proteomes" id="UP000298416"/>
    </source>
</evidence>
<evidence type="ECO:0000313" key="7">
    <source>
        <dbReference type="EMBL" id="KAG6392059.1"/>
    </source>
</evidence>
<name>A0A8X8WCY6_SALSN</name>
<keyword evidence="2" id="KW-0805">Transcription regulation</keyword>
<keyword evidence="4" id="KW-0804">Transcription</keyword>
<dbReference type="SUPFAM" id="SSF101936">
    <property type="entry name" value="DNA-binding pseudobarrel domain"/>
    <property type="match status" value="1"/>
</dbReference>
<gene>
    <name evidence="7" type="ORF">SASPL_146265</name>
</gene>
<dbReference type="EMBL" id="PNBA02000018">
    <property type="protein sequence ID" value="KAG6392059.1"/>
    <property type="molecule type" value="Genomic_DNA"/>
</dbReference>
<dbReference type="SMART" id="SM01019">
    <property type="entry name" value="B3"/>
    <property type="match status" value="1"/>
</dbReference>
<evidence type="ECO:0000256" key="1">
    <source>
        <dbReference type="ARBA" id="ARBA00004123"/>
    </source>
</evidence>
<evidence type="ECO:0000256" key="5">
    <source>
        <dbReference type="ARBA" id="ARBA00023242"/>
    </source>
</evidence>
<dbReference type="PROSITE" id="PS50863">
    <property type="entry name" value="B3"/>
    <property type="match status" value="1"/>
</dbReference>
<dbReference type="CDD" id="cd10017">
    <property type="entry name" value="B3_DNA"/>
    <property type="match status" value="1"/>
</dbReference>
<dbReference type="GO" id="GO:0005634">
    <property type="term" value="C:nucleus"/>
    <property type="evidence" value="ECO:0007669"/>
    <property type="project" value="UniProtKB-SubCell"/>
</dbReference>
<keyword evidence="5" id="KW-0539">Nucleus</keyword>